<dbReference type="AlphaFoldDB" id="A0A0H5QVP2"/>
<evidence type="ECO:0000313" key="7">
    <source>
        <dbReference type="EMBL" id="CRZ05985.1"/>
    </source>
</evidence>
<keyword evidence="5" id="KW-0449">Lipoprotein</keyword>
<dbReference type="GO" id="GO:0005509">
    <property type="term" value="F:calcium ion binding"/>
    <property type="evidence" value="ECO:0007669"/>
    <property type="project" value="InterPro"/>
</dbReference>
<evidence type="ECO:0000259" key="6">
    <source>
        <dbReference type="PROSITE" id="PS50222"/>
    </source>
</evidence>
<dbReference type="InterPro" id="IPR011992">
    <property type="entry name" value="EF-hand-dom_pair"/>
</dbReference>
<evidence type="ECO:0000256" key="2">
    <source>
        <dbReference type="ARBA" id="ARBA00022707"/>
    </source>
</evidence>
<evidence type="ECO:0000256" key="1">
    <source>
        <dbReference type="ARBA" id="ARBA00006049"/>
    </source>
</evidence>
<dbReference type="PROSITE" id="PS50222">
    <property type="entry name" value="EF_HAND_2"/>
    <property type="match status" value="1"/>
</dbReference>
<feature type="domain" description="EF-hand" evidence="6">
    <location>
        <begin position="212"/>
        <end position="247"/>
    </location>
</feature>
<sequence>MDLHRMFPNDFRIFCQLATESQGLYPVKEIAGCENVVEPVYTCLSEHSSDIRLVDWTQKNRNRQHCDLLPFLARVFYEQFRDESSPTNYAGLNGLSFNTPVSISTKIFGTTRALNMFKRSAAVGNQLKENLEKTEATPVFDREEVQALLSMFWKASAGRNTITRQELNTIFVQFDIDESAGIYFQRLFDPENSNAIDFDGFVETMSVLVRGSKQDHLDMLFKMFDFDKNGVIRAEEMFAMMECRWGQAIRDSLDNLLDAVVDKFNATDADQTVTNVCITRAEYDATVTEVPGFWVKIVGRIETIIAGRIEAARRPKHYRIQQHSKQPAQMA</sequence>
<dbReference type="InterPro" id="IPR028846">
    <property type="entry name" value="Recoverin"/>
</dbReference>
<reference evidence="7" key="1">
    <citation type="submission" date="2015-04" db="EMBL/GenBank/DDBJ databases">
        <title>The genome sequence of the plant pathogenic Rhizarian Plasmodiophora brassicae reveals insights in its biotrophic life cycle and the origin of chitin synthesis.</title>
        <authorList>
            <person name="Schwelm A."/>
            <person name="Fogelqvist J."/>
            <person name="Knaust A."/>
            <person name="Julke S."/>
            <person name="Lilja T."/>
            <person name="Dhandapani V."/>
            <person name="Bonilla-Rosso G."/>
            <person name="Karlsson M."/>
            <person name="Shevchenko A."/>
            <person name="Choi S.R."/>
            <person name="Kim H.G."/>
            <person name="Park J.Y."/>
            <person name="Lim Y.P."/>
            <person name="Ludwig-Muller J."/>
            <person name="Dixelius C."/>
        </authorList>
    </citation>
    <scope>NUCLEOTIDE SEQUENCE</scope>
    <source>
        <tissue evidence="7">Potato root galls</tissue>
    </source>
</reference>
<dbReference type="SUPFAM" id="SSF47473">
    <property type="entry name" value="EF-hand"/>
    <property type="match status" value="1"/>
</dbReference>
<dbReference type="InterPro" id="IPR002048">
    <property type="entry name" value="EF_hand_dom"/>
</dbReference>
<dbReference type="PANTHER" id="PTHR23055:SF178">
    <property type="entry name" value="NEUROCALCIN HOMOLOG"/>
    <property type="match status" value="1"/>
</dbReference>
<evidence type="ECO:0000256" key="5">
    <source>
        <dbReference type="ARBA" id="ARBA00023288"/>
    </source>
</evidence>
<dbReference type="Gene3D" id="1.10.238.10">
    <property type="entry name" value="EF-hand"/>
    <property type="match status" value="1"/>
</dbReference>
<keyword evidence="3" id="KW-0479">Metal-binding</keyword>
<proteinExistence type="inferred from homology"/>
<dbReference type="EMBL" id="HACM01005543">
    <property type="protein sequence ID" value="CRZ05985.1"/>
    <property type="molecule type" value="Transcribed_RNA"/>
</dbReference>
<evidence type="ECO:0000256" key="3">
    <source>
        <dbReference type="ARBA" id="ARBA00022723"/>
    </source>
</evidence>
<dbReference type="PANTHER" id="PTHR23055">
    <property type="entry name" value="CALCIUM BINDING PROTEINS"/>
    <property type="match status" value="1"/>
</dbReference>
<name>A0A0H5QVP2_9EUKA</name>
<keyword evidence="4" id="KW-0677">Repeat</keyword>
<dbReference type="Pfam" id="PF13833">
    <property type="entry name" value="EF-hand_8"/>
    <property type="match status" value="1"/>
</dbReference>
<keyword evidence="2" id="KW-0519">Myristate</keyword>
<organism evidence="7">
    <name type="scientific">Spongospora subterranea</name>
    <dbReference type="NCBI Taxonomy" id="70186"/>
    <lineage>
        <taxon>Eukaryota</taxon>
        <taxon>Sar</taxon>
        <taxon>Rhizaria</taxon>
        <taxon>Endomyxa</taxon>
        <taxon>Phytomyxea</taxon>
        <taxon>Plasmodiophorida</taxon>
        <taxon>Plasmodiophoridae</taxon>
        <taxon>Spongospora</taxon>
    </lineage>
</organism>
<comment type="similarity">
    <text evidence="1">Belongs to the recoverin family.</text>
</comment>
<protein>
    <recommendedName>
        <fullName evidence="6">EF-hand domain-containing protein</fullName>
    </recommendedName>
</protein>
<dbReference type="CDD" id="cd00051">
    <property type="entry name" value="EFh"/>
    <property type="match status" value="1"/>
</dbReference>
<evidence type="ECO:0000256" key="4">
    <source>
        <dbReference type="ARBA" id="ARBA00022737"/>
    </source>
</evidence>
<accession>A0A0H5QVP2</accession>